<comment type="caution">
    <text evidence="6">The sequence shown here is derived from an EMBL/GenBank/DDBJ whole genome shotgun (WGS) entry which is preliminary data.</text>
</comment>
<evidence type="ECO:0000256" key="4">
    <source>
        <dbReference type="ARBA" id="ARBA00023180"/>
    </source>
</evidence>
<dbReference type="InterPro" id="IPR036179">
    <property type="entry name" value="Ig-like_dom_sf"/>
</dbReference>
<name>A0A852MTU7_9PASS</name>
<evidence type="ECO:0000256" key="1">
    <source>
        <dbReference type="ARBA" id="ARBA00004370"/>
    </source>
</evidence>
<evidence type="ECO:0000313" key="6">
    <source>
        <dbReference type="EMBL" id="NXY05119.1"/>
    </source>
</evidence>
<keyword evidence="3" id="KW-0472">Membrane</keyword>
<evidence type="ECO:0000313" key="7">
    <source>
        <dbReference type="Proteomes" id="UP000603297"/>
    </source>
</evidence>
<sequence length="186" mass="21368">IAHIYCEDVFGIVGENFTFPVKVDQKVVETIWKKNKDKVAEWEGQNKPTYFGPLSSRSVLMENGSLTIFNLEKDDAGTYQLQYWDSVRDHYLNFELVVLDPLPEPKISCNISDRKLVLNCTENFQGPLHYTWKLSNDLLSNNPQSFQKQELSIPLEDVDTTLKATCIITFSQMQRSSEISLIQCLP</sequence>
<dbReference type="OrthoDB" id="9427418at2759"/>
<organism evidence="6 7">
    <name type="scientific">Pteruthius melanotis</name>
    <dbReference type="NCBI Taxonomy" id="357074"/>
    <lineage>
        <taxon>Eukaryota</taxon>
        <taxon>Metazoa</taxon>
        <taxon>Chordata</taxon>
        <taxon>Craniata</taxon>
        <taxon>Vertebrata</taxon>
        <taxon>Euteleostomi</taxon>
        <taxon>Archelosauria</taxon>
        <taxon>Archosauria</taxon>
        <taxon>Dinosauria</taxon>
        <taxon>Saurischia</taxon>
        <taxon>Theropoda</taxon>
        <taxon>Coelurosauria</taxon>
        <taxon>Aves</taxon>
        <taxon>Neognathae</taxon>
        <taxon>Neoaves</taxon>
        <taxon>Telluraves</taxon>
        <taxon>Australaves</taxon>
        <taxon>Passeriformes</taxon>
        <taxon>Sylvioidea</taxon>
        <taxon>Timaliidae</taxon>
        <taxon>Pteruthius</taxon>
    </lineage>
</organism>
<dbReference type="SMART" id="SM00409">
    <property type="entry name" value="IG"/>
    <property type="match status" value="1"/>
</dbReference>
<evidence type="ECO:0000256" key="2">
    <source>
        <dbReference type="ARBA" id="ARBA00022729"/>
    </source>
</evidence>
<feature type="non-terminal residue" evidence="6">
    <location>
        <position position="1"/>
    </location>
</feature>
<dbReference type="AlphaFoldDB" id="A0A852MTU7"/>
<keyword evidence="7" id="KW-1185">Reference proteome</keyword>
<gene>
    <name evidence="6" type="primary">Cd58</name>
    <name evidence="6" type="ORF">PTEMEL_R09820</name>
</gene>
<dbReference type="GO" id="GO:0005102">
    <property type="term" value="F:signaling receptor binding"/>
    <property type="evidence" value="ECO:0007669"/>
    <property type="project" value="TreeGrafter"/>
</dbReference>
<dbReference type="SUPFAM" id="SSF48726">
    <property type="entry name" value="Immunoglobulin"/>
    <property type="match status" value="1"/>
</dbReference>
<evidence type="ECO:0000259" key="5">
    <source>
        <dbReference type="SMART" id="SM00409"/>
    </source>
</evidence>
<feature type="non-terminal residue" evidence="6">
    <location>
        <position position="186"/>
    </location>
</feature>
<keyword evidence="4" id="KW-0325">Glycoprotein</keyword>
<accession>A0A852MTU7</accession>
<dbReference type="Gene3D" id="2.60.40.10">
    <property type="entry name" value="Immunoglobulins"/>
    <property type="match status" value="1"/>
</dbReference>
<reference evidence="6" key="1">
    <citation type="submission" date="2020-02" db="EMBL/GenBank/DDBJ databases">
        <title>Bird 10,000 Genomes (B10K) Project - Family phase.</title>
        <authorList>
            <person name="Zhang G."/>
        </authorList>
    </citation>
    <scope>NUCLEOTIDE SEQUENCE</scope>
    <source>
        <strain evidence="6">B10K-IZ-033-77</strain>
    </source>
</reference>
<dbReference type="GO" id="GO:0016020">
    <property type="term" value="C:membrane"/>
    <property type="evidence" value="ECO:0007669"/>
    <property type="project" value="UniProtKB-SubCell"/>
</dbReference>
<protein>
    <submittedName>
        <fullName evidence="6">LFA3 protein</fullName>
    </submittedName>
</protein>
<dbReference type="InterPro" id="IPR013783">
    <property type="entry name" value="Ig-like_fold"/>
</dbReference>
<proteinExistence type="predicted"/>
<evidence type="ECO:0000256" key="3">
    <source>
        <dbReference type="ARBA" id="ARBA00023136"/>
    </source>
</evidence>
<dbReference type="Proteomes" id="UP000603297">
    <property type="component" value="Unassembled WGS sequence"/>
</dbReference>
<comment type="subcellular location">
    <subcellularLocation>
        <location evidence="1">Membrane</location>
    </subcellularLocation>
</comment>
<dbReference type="PANTHER" id="PTHR12080">
    <property type="entry name" value="SIGNALING LYMPHOCYTIC ACTIVATION MOLECULE"/>
    <property type="match status" value="1"/>
</dbReference>
<dbReference type="InterPro" id="IPR003599">
    <property type="entry name" value="Ig_sub"/>
</dbReference>
<dbReference type="InterPro" id="IPR015631">
    <property type="entry name" value="CD2/SLAM_rcpt"/>
</dbReference>
<dbReference type="EMBL" id="WEIY01000216">
    <property type="protein sequence ID" value="NXY05119.1"/>
    <property type="molecule type" value="Genomic_DNA"/>
</dbReference>
<dbReference type="PANTHER" id="PTHR12080:SF55">
    <property type="entry name" value="LYMPHOCYTE FUNCTION-ASSOCIATED ANTIGEN 3"/>
    <property type="match status" value="1"/>
</dbReference>
<keyword evidence="2" id="KW-0732">Signal</keyword>
<dbReference type="GO" id="GO:0009986">
    <property type="term" value="C:cell surface"/>
    <property type="evidence" value="ECO:0007669"/>
    <property type="project" value="TreeGrafter"/>
</dbReference>
<feature type="domain" description="Immunoglobulin" evidence="5">
    <location>
        <begin position="6"/>
        <end position="99"/>
    </location>
</feature>